<evidence type="ECO:0000313" key="7">
    <source>
        <dbReference type="EMBL" id="ANX13328.1"/>
    </source>
</evidence>
<dbReference type="OrthoDB" id="2607117at2"/>
<dbReference type="PROSITE" id="PS51900">
    <property type="entry name" value="CB"/>
    <property type="match status" value="1"/>
</dbReference>
<dbReference type="InterPro" id="IPR044068">
    <property type="entry name" value="CB"/>
</dbReference>
<accession>A0A1B1Z793</accession>
<evidence type="ECO:0000259" key="6">
    <source>
        <dbReference type="PROSITE" id="PS51900"/>
    </source>
</evidence>
<dbReference type="InterPro" id="IPR050090">
    <property type="entry name" value="Tyrosine_recombinase_XerCD"/>
</dbReference>
<dbReference type="STRING" id="255247.ABE41_015070"/>
<keyword evidence="2 4" id="KW-0238">DNA-binding</keyword>
<dbReference type="AlphaFoldDB" id="A0A1B1Z793"/>
<feature type="domain" description="Core-binding (CB)" evidence="6">
    <location>
        <begin position="14"/>
        <end position="97"/>
    </location>
</feature>
<name>A0A1B1Z793_9BACL</name>
<evidence type="ECO:0000256" key="3">
    <source>
        <dbReference type="ARBA" id="ARBA00023172"/>
    </source>
</evidence>
<dbReference type="InterPro" id="IPR011010">
    <property type="entry name" value="DNA_brk_join_enz"/>
</dbReference>
<evidence type="ECO:0000259" key="5">
    <source>
        <dbReference type="PROSITE" id="PS51898"/>
    </source>
</evidence>
<organism evidence="7 8">
    <name type="scientific">Fictibacillus arsenicus</name>
    <dbReference type="NCBI Taxonomy" id="255247"/>
    <lineage>
        <taxon>Bacteria</taxon>
        <taxon>Bacillati</taxon>
        <taxon>Bacillota</taxon>
        <taxon>Bacilli</taxon>
        <taxon>Bacillales</taxon>
        <taxon>Fictibacillaceae</taxon>
        <taxon>Fictibacillus</taxon>
    </lineage>
</organism>
<evidence type="ECO:0000256" key="1">
    <source>
        <dbReference type="ARBA" id="ARBA00008857"/>
    </source>
</evidence>
<dbReference type="EMBL" id="CP016761">
    <property type="protein sequence ID" value="ANX13328.1"/>
    <property type="molecule type" value="Genomic_DNA"/>
</dbReference>
<dbReference type="InterPro" id="IPR002104">
    <property type="entry name" value="Integrase_catalytic"/>
</dbReference>
<reference evidence="7 8" key="1">
    <citation type="submission" date="2016-08" db="EMBL/GenBank/DDBJ databases">
        <title>Complete genome sequence of Fictibacillus arsenicus G25-54, a strain with toxicity to nematodes and a potential arsenic-resistance activity.</title>
        <authorList>
            <person name="Zheng Z."/>
        </authorList>
    </citation>
    <scope>NUCLEOTIDE SEQUENCE [LARGE SCALE GENOMIC DNA]</scope>
    <source>
        <strain evidence="7 8">G25-54</strain>
    </source>
</reference>
<dbReference type="GO" id="GO:0015074">
    <property type="term" value="P:DNA integration"/>
    <property type="evidence" value="ECO:0007669"/>
    <property type="project" value="InterPro"/>
</dbReference>
<dbReference type="GO" id="GO:0006310">
    <property type="term" value="P:DNA recombination"/>
    <property type="evidence" value="ECO:0007669"/>
    <property type="project" value="UniProtKB-KW"/>
</dbReference>
<evidence type="ECO:0008006" key="9">
    <source>
        <dbReference type="Google" id="ProtNLM"/>
    </source>
</evidence>
<evidence type="ECO:0000313" key="8">
    <source>
        <dbReference type="Proteomes" id="UP000077412"/>
    </source>
</evidence>
<evidence type="ECO:0000256" key="2">
    <source>
        <dbReference type="ARBA" id="ARBA00023125"/>
    </source>
</evidence>
<comment type="similarity">
    <text evidence="1">Belongs to the 'phage' integrase family.</text>
</comment>
<dbReference type="PROSITE" id="PS51898">
    <property type="entry name" value="TYR_RECOMBINASE"/>
    <property type="match status" value="1"/>
</dbReference>
<dbReference type="SUPFAM" id="SSF56349">
    <property type="entry name" value="DNA breaking-rejoining enzymes"/>
    <property type="match status" value="1"/>
</dbReference>
<dbReference type="GO" id="GO:0003677">
    <property type="term" value="F:DNA binding"/>
    <property type="evidence" value="ECO:0007669"/>
    <property type="project" value="UniProtKB-UniRule"/>
</dbReference>
<dbReference type="PANTHER" id="PTHR30349:SF41">
    <property type="entry name" value="INTEGRASE_RECOMBINASE PROTEIN MJ0367-RELATED"/>
    <property type="match status" value="1"/>
</dbReference>
<dbReference type="InterPro" id="IPR013762">
    <property type="entry name" value="Integrase-like_cat_sf"/>
</dbReference>
<dbReference type="PANTHER" id="PTHR30349">
    <property type="entry name" value="PHAGE INTEGRASE-RELATED"/>
    <property type="match status" value="1"/>
</dbReference>
<sequence>MLLLKHEVDIKLLNRDENQIVDFLFLQRINNPNTKNEYKNIIMDFSFFIGKEWSEVTLKDYQKYLDYLSRKYSYKGYSSSLFKKREKILTRYLTYLKEKKAICLDAGFEQYLRLLSTTSKSSKSDQRNHTHSSRKNTLPEIIIDFQSYLRNKKYSNSFKYRTKLMKFNQFLIQNGLSIDVFYEEKKEVLLFEQIGKYEKMLSSRVSLEEIHLETATIYLRTVQLFVKFLISRSLISKRYSIPLGLRGRSKRRNDYVPKERMIELINAIYESSPHVTRDLSVFLIILDTGCRPIEVSNLTINDVDMVERTLSLHCSKTERRKVKISHEVMEVIEDYLDIRNEYLPNTKHLFVGSRGGPLSPSGINIVFYNANKHAFGESLYPALAFRHTTITNAIEEHNFQRVSESIGHKEWRSTNYYVHRSKKRLLKNTIDKSPLMNMR</sequence>
<keyword evidence="3" id="KW-0233">DNA recombination</keyword>
<dbReference type="Pfam" id="PF00589">
    <property type="entry name" value="Phage_integrase"/>
    <property type="match status" value="1"/>
</dbReference>
<proteinExistence type="inferred from homology"/>
<dbReference type="RefSeq" id="WP_066291986.1">
    <property type="nucleotide sequence ID" value="NZ_CP016761.1"/>
</dbReference>
<dbReference type="KEGG" id="far:ABE41_015070"/>
<dbReference type="Gene3D" id="1.10.443.10">
    <property type="entry name" value="Intergrase catalytic core"/>
    <property type="match status" value="1"/>
</dbReference>
<dbReference type="Proteomes" id="UP000077412">
    <property type="component" value="Chromosome"/>
</dbReference>
<keyword evidence="8" id="KW-1185">Reference proteome</keyword>
<protein>
    <recommendedName>
        <fullName evidence="9">Integrase</fullName>
    </recommendedName>
</protein>
<feature type="domain" description="Tyr recombinase" evidence="5">
    <location>
        <begin position="251"/>
        <end position="430"/>
    </location>
</feature>
<gene>
    <name evidence="7" type="ORF">ABE41_015070</name>
</gene>
<evidence type="ECO:0000256" key="4">
    <source>
        <dbReference type="PROSITE-ProRule" id="PRU01248"/>
    </source>
</evidence>